<evidence type="ECO:0000256" key="4">
    <source>
        <dbReference type="SAM" id="Phobius"/>
    </source>
</evidence>
<evidence type="ECO:0000256" key="2">
    <source>
        <dbReference type="SAM" id="Coils"/>
    </source>
</evidence>
<comment type="similarity">
    <text evidence="1">Belongs to the UPF0749 family.</text>
</comment>
<dbReference type="Proteomes" id="UP001489509">
    <property type="component" value="Unassembled WGS sequence"/>
</dbReference>
<organism evidence="5 6">
    <name type="scientific">Solibaculum intestinale</name>
    <dbReference type="NCBI Taxonomy" id="3133165"/>
    <lineage>
        <taxon>Bacteria</taxon>
        <taxon>Bacillati</taxon>
        <taxon>Bacillota</taxon>
        <taxon>Clostridia</taxon>
        <taxon>Eubacteriales</taxon>
        <taxon>Oscillospiraceae</taxon>
        <taxon>Solibaculum</taxon>
    </lineage>
</organism>
<accession>A0ABV1E1Z2</accession>
<name>A0ABV1E1Z2_9FIRM</name>
<feature type="transmembrane region" description="Helical" evidence="4">
    <location>
        <begin position="26"/>
        <end position="47"/>
    </location>
</feature>
<dbReference type="Pfam" id="PF05949">
    <property type="entry name" value="DUF881"/>
    <property type="match status" value="1"/>
</dbReference>
<keyword evidence="2" id="KW-0175">Coiled coil</keyword>
<dbReference type="RefSeq" id="WP_349219432.1">
    <property type="nucleotide sequence ID" value="NZ_JBBMFD010000012.1"/>
</dbReference>
<gene>
    <name evidence="5" type="ORF">WMO26_07980</name>
</gene>
<reference evidence="5 6" key="1">
    <citation type="submission" date="2024-03" db="EMBL/GenBank/DDBJ databases">
        <title>Human intestinal bacterial collection.</title>
        <authorList>
            <person name="Pauvert C."/>
            <person name="Hitch T.C.A."/>
            <person name="Clavel T."/>
        </authorList>
    </citation>
    <scope>NUCLEOTIDE SEQUENCE [LARGE SCALE GENOMIC DNA]</scope>
    <source>
        <strain evidence="5 6">CLA-JM-H44</strain>
    </source>
</reference>
<dbReference type="PANTHER" id="PTHR37313">
    <property type="entry name" value="UPF0749 PROTEIN RV1825"/>
    <property type="match status" value="1"/>
</dbReference>
<comment type="caution">
    <text evidence="5">The sequence shown here is derived from an EMBL/GenBank/DDBJ whole genome shotgun (WGS) entry which is preliminary data.</text>
</comment>
<keyword evidence="4" id="KW-0812">Transmembrane</keyword>
<evidence type="ECO:0000256" key="1">
    <source>
        <dbReference type="ARBA" id="ARBA00009108"/>
    </source>
</evidence>
<dbReference type="EMBL" id="JBBMFD010000012">
    <property type="protein sequence ID" value="MEQ2440760.1"/>
    <property type="molecule type" value="Genomic_DNA"/>
</dbReference>
<dbReference type="PANTHER" id="PTHR37313:SF2">
    <property type="entry name" value="UPF0749 PROTEIN YLXX"/>
    <property type="match status" value="1"/>
</dbReference>
<evidence type="ECO:0000313" key="5">
    <source>
        <dbReference type="EMBL" id="MEQ2440760.1"/>
    </source>
</evidence>
<feature type="coiled-coil region" evidence="2">
    <location>
        <begin position="65"/>
        <end position="99"/>
    </location>
</feature>
<feature type="region of interest" description="Disordered" evidence="3">
    <location>
        <begin position="1"/>
        <end position="22"/>
    </location>
</feature>
<proteinExistence type="inferred from homology"/>
<keyword evidence="6" id="KW-1185">Reference proteome</keyword>
<keyword evidence="4" id="KW-1133">Transmembrane helix</keyword>
<sequence>MQEEKQVPVQTETAGKKDKHWGGGKASGIAVVTVIFLLIGFGITLQIRSVSQNEAQAQSPEILRAETLQKDVNALQEQNKALETQLSRARADLDEIRNAAGNTDKTAEILRQQLEQTERFAGLTELSGPGVVVTVHDKQNPGADAGVSPEKYMVHEEDLMKIINELRDAGAEAISVNGERVVAMSEIRCAGSTVSINNNRYNAPFVITAVGKAEDLNYALTMRKGVVDLLTPYIDVKVQVQASVTVPAYVGSTDFRVAD</sequence>
<dbReference type="InterPro" id="IPR010273">
    <property type="entry name" value="DUF881"/>
</dbReference>
<evidence type="ECO:0000313" key="6">
    <source>
        <dbReference type="Proteomes" id="UP001489509"/>
    </source>
</evidence>
<dbReference type="Gene3D" id="3.30.70.1880">
    <property type="entry name" value="Protein of unknown function DUF881"/>
    <property type="match status" value="1"/>
</dbReference>
<protein>
    <submittedName>
        <fullName evidence="5">DUF881 domain-containing protein</fullName>
    </submittedName>
</protein>
<keyword evidence="4" id="KW-0472">Membrane</keyword>
<evidence type="ECO:0000256" key="3">
    <source>
        <dbReference type="SAM" id="MobiDB-lite"/>
    </source>
</evidence>